<evidence type="ECO:0000256" key="2">
    <source>
        <dbReference type="ARBA" id="ARBA00022695"/>
    </source>
</evidence>
<dbReference type="PATRIC" id="fig|1318743.3.peg.211"/>
<dbReference type="KEGG" id="banc:PU02_0203"/>
<dbReference type="Gene3D" id="2.40.50.140">
    <property type="entry name" value="Nucleic acid-binding proteins"/>
    <property type="match status" value="1"/>
</dbReference>
<dbReference type="AlphaFoldDB" id="A0A0M4M4Y9"/>
<evidence type="ECO:0000256" key="5">
    <source>
        <dbReference type="ARBA" id="ARBA00034531"/>
    </source>
</evidence>
<evidence type="ECO:0000256" key="4">
    <source>
        <dbReference type="ARBA" id="ARBA00022840"/>
    </source>
</evidence>
<accession>A0A0M4M4Y9</accession>
<evidence type="ECO:0000259" key="8">
    <source>
        <dbReference type="PROSITE" id="PS51459"/>
    </source>
</evidence>
<dbReference type="EC" id="2.7.7.108" evidence="5"/>
<dbReference type="PANTHER" id="PTHR39560:SF1">
    <property type="entry name" value="PROTEIN ADENYLYLTRANSFERASE FIC-RELATED"/>
    <property type="match status" value="1"/>
</dbReference>
<dbReference type="SUPFAM" id="SSF140931">
    <property type="entry name" value="Fic-like"/>
    <property type="match status" value="1"/>
</dbReference>
<dbReference type="InterPro" id="IPR012340">
    <property type="entry name" value="NA-bd_OB-fold"/>
</dbReference>
<dbReference type="STRING" id="1318743.PU02_0203"/>
<sequence>MRKGCSLSYFVPSDKIQTCFQFIEDALIQENNLKTFSDKEFVLAISEIFASINQIHAFREGNGRVQRMFCEKIAEASGRTLDFSLATKARMEFVSAQIMEYNNIEPMVHLFEDISNPDKRVLLREFIDFMKPTCDIPNSNCYLVAAEEGKTYMGQYRGAGLESFTIKTYNSTVICKKEEIAPELLKTLKYDDPITFTAKTNSNILIPAENLQPLTQSEIREQASKIFAFKKTSIK</sequence>
<evidence type="ECO:0000256" key="3">
    <source>
        <dbReference type="ARBA" id="ARBA00022741"/>
    </source>
</evidence>
<dbReference type="PROSITE" id="PS51459">
    <property type="entry name" value="FIDO"/>
    <property type="match status" value="1"/>
</dbReference>
<gene>
    <name evidence="9" type="ORF">PU02_0203</name>
</gene>
<dbReference type="EMBL" id="CP010401">
    <property type="protein sequence ID" value="ALE03017.1"/>
    <property type="molecule type" value="Genomic_DNA"/>
</dbReference>
<keyword evidence="10" id="KW-1185">Reference proteome</keyword>
<proteinExistence type="predicted"/>
<organism evidence="9 10">
    <name type="scientific">Bartonella ancashensis</name>
    <dbReference type="NCBI Taxonomy" id="1318743"/>
    <lineage>
        <taxon>Bacteria</taxon>
        <taxon>Pseudomonadati</taxon>
        <taxon>Pseudomonadota</taxon>
        <taxon>Alphaproteobacteria</taxon>
        <taxon>Hyphomicrobiales</taxon>
        <taxon>Bartonellaceae</taxon>
        <taxon>Bartonella</taxon>
    </lineage>
</organism>
<evidence type="ECO:0000256" key="1">
    <source>
        <dbReference type="ARBA" id="ARBA00022679"/>
    </source>
</evidence>
<dbReference type="PANTHER" id="PTHR39560">
    <property type="entry name" value="PROTEIN ADENYLYLTRANSFERASE FIC-RELATED"/>
    <property type="match status" value="1"/>
</dbReference>
<dbReference type="InterPro" id="IPR036597">
    <property type="entry name" value="Fido-like_dom_sf"/>
</dbReference>
<keyword evidence="3" id="KW-0547">Nucleotide-binding</keyword>
<evidence type="ECO:0000256" key="7">
    <source>
        <dbReference type="ARBA" id="ARBA00048696"/>
    </source>
</evidence>
<dbReference type="Gene3D" id="1.10.3290.10">
    <property type="entry name" value="Fido-like domain"/>
    <property type="match status" value="1"/>
</dbReference>
<dbReference type="GO" id="GO:0005524">
    <property type="term" value="F:ATP binding"/>
    <property type="evidence" value="ECO:0007669"/>
    <property type="project" value="UniProtKB-KW"/>
</dbReference>
<reference evidence="9 10" key="1">
    <citation type="journal article" date="2015" name="Genome Announc.">
        <title>Complete Genome Sequence of Bartonella ancashensis Strain 20.00, Isolated from the Blood of a Patient with Verruga Peruana.</title>
        <authorList>
            <person name="Hang J."/>
            <person name="Mullins K.E."/>
            <person name="Clifford R.J."/>
            <person name="Onmus-Leone F."/>
            <person name="Yang Y."/>
            <person name="Jiang J."/>
            <person name="Leguia M."/>
            <person name="Kasper M.R."/>
            <person name="Maguina C."/>
            <person name="Lesho E.P."/>
            <person name="Jarman R.G."/>
            <person name="Richards A.L."/>
            <person name="Blazes D."/>
        </authorList>
    </citation>
    <scope>NUCLEOTIDE SEQUENCE [LARGE SCALE GENOMIC DNA]</scope>
    <source>
        <strain evidence="9 10">20.00</strain>
    </source>
</reference>
<protein>
    <recommendedName>
        <fullName evidence="5">protein adenylyltransferase</fullName>
        <ecNumber evidence="5">2.7.7.108</ecNumber>
    </recommendedName>
</protein>
<keyword evidence="1" id="KW-0808">Transferase</keyword>
<evidence type="ECO:0000313" key="10">
    <source>
        <dbReference type="Proteomes" id="UP000057213"/>
    </source>
</evidence>
<comment type="catalytic activity">
    <reaction evidence="7">
        <text>L-tyrosyl-[protein] + ATP = O-(5'-adenylyl)-L-tyrosyl-[protein] + diphosphate</text>
        <dbReference type="Rhea" id="RHEA:54288"/>
        <dbReference type="Rhea" id="RHEA-COMP:10136"/>
        <dbReference type="Rhea" id="RHEA-COMP:13846"/>
        <dbReference type="ChEBI" id="CHEBI:30616"/>
        <dbReference type="ChEBI" id="CHEBI:33019"/>
        <dbReference type="ChEBI" id="CHEBI:46858"/>
        <dbReference type="ChEBI" id="CHEBI:83624"/>
        <dbReference type="EC" id="2.7.7.108"/>
    </reaction>
</comment>
<dbReference type="GO" id="GO:0070733">
    <property type="term" value="F:AMPylase activity"/>
    <property type="evidence" value="ECO:0007669"/>
    <property type="project" value="UniProtKB-EC"/>
</dbReference>
<comment type="catalytic activity">
    <reaction evidence="6">
        <text>L-threonyl-[protein] + ATP = 3-O-(5'-adenylyl)-L-threonyl-[protein] + diphosphate</text>
        <dbReference type="Rhea" id="RHEA:54292"/>
        <dbReference type="Rhea" id="RHEA-COMP:11060"/>
        <dbReference type="Rhea" id="RHEA-COMP:13847"/>
        <dbReference type="ChEBI" id="CHEBI:30013"/>
        <dbReference type="ChEBI" id="CHEBI:30616"/>
        <dbReference type="ChEBI" id="CHEBI:33019"/>
        <dbReference type="ChEBI" id="CHEBI:138113"/>
        <dbReference type="EC" id="2.7.7.108"/>
    </reaction>
</comment>
<evidence type="ECO:0000256" key="6">
    <source>
        <dbReference type="ARBA" id="ARBA00047939"/>
    </source>
</evidence>
<dbReference type="Proteomes" id="UP000057213">
    <property type="component" value="Chromosome"/>
</dbReference>
<dbReference type="InterPro" id="IPR003812">
    <property type="entry name" value="Fido"/>
</dbReference>
<dbReference type="InterPro" id="IPR040548">
    <property type="entry name" value="BepA_ID"/>
</dbReference>
<keyword evidence="2" id="KW-0548">Nucleotidyltransferase</keyword>
<evidence type="ECO:0000313" key="9">
    <source>
        <dbReference type="EMBL" id="ALE03017.1"/>
    </source>
</evidence>
<keyword evidence="4" id="KW-0067">ATP-binding</keyword>
<feature type="domain" description="Fido" evidence="8">
    <location>
        <begin position="1"/>
        <end position="113"/>
    </location>
</feature>
<name>A0A0M4M4Y9_9HYPH</name>
<dbReference type="GO" id="GO:0051302">
    <property type="term" value="P:regulation of cell division"/>
    <property type="evidence" value="ECO:0007669"/>
    <property type="project" value="TreeGrafter"/>
</dbReference>
<dbReference type="Pfam" id="PF18543">
    <property type="entry name" value="ID"/>
    <property type="match status" value="1"/>
</dbReference>
<dbReference type="Pfam" id="PF02661">
    <property type="entry name" value="Fic"/>
    <property type="match status" value="1"/>
</dbReference>